<feature type="compositionally biased region" description="Acidic residues" evidence="12">
    <location>
        <begin position="118"/>
        <end position="133"/>
    </location>
</feature>
<sequence length="615" mass="71424">MQKTLESESGKESASDSENESKSDSSSSGSNTGSGSGSESSHNSWNSDSSDSESDDVESRRPPPSKSLNRRAAQKAKEKARIRKKRISESSENSSFDSDDNRRQVTRRTGTAISYKEESEERTDSEDLVEIDEGSTANTEPDNAETIERILGQRIGKKGVTGNVTTIYAVEENGDPNPEDLSREETELQYLIKWKGWSHIHNTWESEESLKAQKVKGLKKLDNFIKREREIKQWRDYAGPEDIDYFECQLELQQDLLKSYNNVERIIAEYNKPDSEHPDYYCKWESLPYAEATWEDGALIVKKWPEKIKEFREREESKRTPSKHCKVLKSRPKFHQLKGQPDYMGKGRDLTLRDYQMDGLNWMIHSWCKENSVILADEMGLGKTIQTICFLYYLFHTHQLYGPFLLVVPLSTMTSWQREMSQWAPDMNFVTYLGDVTSRNVIREYEWCYSSKRLKFNAILTTYEIVLKDKAFLGALNWAVLLVDEAHRLKNDDSLLYKALAEFHTNHRLLITGTPLQNSLKELWALLHFIMPTKFGSWEEFEKEHDNAAQKGYSKLHKQLEPFILRRVKKDVEKSLPAKVEQILRVEMTSLQKQYYKWILTKIIMHCGKELKVLL</sequence>
<dbReference type="GO" id="GO:0004386">
    <property type="term" value="F:helicase activity"/>
    <property type="evidence" value="ECO:0007669"/>
    <property type="project" value="UniProtKB-KW"/>
</dbReference>
<evidence type="ECO:0000259" key="14">
    <source>
        <dbReference type="PROSITE" id="PS51192"/>
    </source>
</evidence>
<dbReference type="FunFam" id="2.40.50.40:FF:000014">
    <property type="entry name" value="Chromodomain-helicase-DNA-binding protein 2 isoform 1"/>
    <property type="match status" value="1"/>
</dbReference>
<dbReference type="InterPro" id="IPR016197">
    <property type="entry name" value="Chromo-like_dom_sf"/>
</dbReference>
<dbReference type="GO" id="GO:0140658">
    <property type="term" value="F:ATP-dependent chromatin remodeler activity"/>
    <property type="evidence" value="ECO:0007669"/>
    <property type="project" value="TreeGrafter"/>
</dbReference>
<dbReference type="GO" id="GO:0005524">
    <property type="term" value="F:ATP binding"/>
    <property type="evidence" value="ECO:0007669"/>
    <property type="project" value="UniProtKB-KW"/>
</dbReference>
<dbReference type="SUPFAM" id="SSF54160">
    <property type="entry name" value="Chromo domain-like"/>
    <property type="match status" value="2"/>
</dbReference>
<keyword evidence="6" id="KW-0067">ATP-binding</keyword>
<accession>V9IA35</accession>
<dbReference type="GO" id="GO:0003677">
    <property type="term" value="F:DNA binding"/>
    <property type="evidence" value="ECO:0007669"/>
    <property type="project" value="UniProtKB-KW"/>
</dbReference>
<keyword evidence="3" id="KW-0158">Chromosome</keyword>
<dbReference type="CDD" id="cd18666">
    <property type="entry name" value="CD1_tandem_CHD1-2_like"/>
    <property type="match status" value="1"/>
</dbReference>
<dbReference type="Pfam" id="PF00176">
    <property type="entry name" value="SNF2-rel_dom"/>
    <property type="match status" value="1"/>
</dbReference>
<dbReference type="PROSITE" id="PS00690">
    <property type="entry name" value="DEAH_ATP_HELICASE"/>
    <property type="match status" value="1"/>
</dbReference>
<dbReference type="InterPro" id="IPR000330">
    <property type="entry name" value="SNF2_N"/>
</dbReference>
<keyword evidence="15" id="KW-0238">DNA-binding</keyword>
<protein>
    <recommendedName>
        <fullName evidence="10">Chromodomain-helicase-DNA-binding protein 1</fullName>
    </recommendedName>
    <alternativeName>
        <fullName evidence="11">ATP-dependent helicase CHD1</fullName>
    </alternativeName>
</protein>
<dbReference type="InterPro" id="IPR023779">
    <property type="entry name" value="Chromodomain_CS"/>
</dbReference>
<dbReference type="GO" id="GO:0005634">
    <property type="term" value="C:nucleus"/>
    <property type="evidence" value="ECO:0007669"/>
    <property type="project" value="UniProtKB-SubCell"/>
</dbReference>
<evidence type="ECO:0000256" key="1">
    <source>
        <dbReference type="ARBA" id="ARBA00004123"/>
    </source>
</evidence>
<reference evidence="15" key="1">
    <citation type="submission" date="2011-11" db="EMBL/GenBank/DDBJ databases">
        <title>Decoding the brain transcriptome of the Eastern honeybee (Apis cerana) based on pyrosequencing.</title>
        <authorList>
            <person name="Sun L."/>
            <person name="Zheng H."/>
            <person name="Wang Y."/>
            <person name="Xie X."/>
            <person name="Zhu Y."/>
            <person name="Gu W."/>
            <person name="Wang S."/>
        </authorList>
    </citation>
    <scope>NUCLEOTIDE SEQUENCE</scope>
    <source>
        <tissue evidence="15">Brain</tissue>
    </source>
</reference>
<organism evidence="15">
    <name type="scientific">Apis cerana</name>
    <name type="common">Indian honeybee</name>
    <dbReference type="NCBI Taxonomy" id="7461"/>
    <lineage>
        <taxon>Eukaryota</taxon>
        <taxon>Metazoa</taxon>
        <taxon>Ecdysozoa</taxon>
        <taxon>Arthropoda</taxon>
        <taxon>Hexapoda</taxon>
        <taxon>Insecta</taxon>
        <taxon>Pterygota</taxon>
        <taxon>Neoptera</taxon>
        <taxon>Endopterygota</taxon>
        <taxon>Hymenoptera</taxon>
        <taxon>Apocrita</taxon>
        <taxon>Aculeata</taxon>
        <taxon>Apoidea</taxon>
        <taxon>Anthophila</taxon>
        <taxon>Apidae</taxon>
        <taxon>Apis</taxon>
    </lineage>
</organism>
<feature type="compositionally biased region" description="Basic residues" evidence="12">
    <location>
        <begin position="68"/>
        <end position="86"/>
    </location>
</feature>
<name>V9IA35_APICE</name>
<feature type="domain" description="Helicase ATP-binding" evidence="14">
    <location>
        <begin position="364"/>
        <end position="533"/>
    </location>
</feature>
<dbReference type="GO" id="GO:0016887">
    <property type="term" value="F:ATP hydrolysis activity"/>
    <property type="evidence" value="ECO:0007669"/>
    <property type="project" value="TreeGrafter"/>
</dbReference>
<evidence type="ECO:0000256" key="4">
    <source>
        <dbReference type="ARBA" id="ARBA00022741"/>
    </source>
</evidence>
<evidence type="ECO:0000259" key="13">
    <source>
        <dbReference type="PROSITE" id="PS50013"/>
    </source>
</evidence>
<feature type="region of interest" description="Disordered" evidence="12">
    <location>
        <begin position="1"/>
        <end position="144"/>
    </location>
</feature>
<dbReference type="PANTHER" id="PTHR45623">
    <property type="entry name" value="CHROMODOMAIN-HELICASE-DNA-BINDING PROTEIN 3-RELATED-RELATED"/>
    <property type="match status" value="1"/>
</dbReference>
<dbReference type="PROSITE" id="PS51192">
    <property type="entry name" value="HELICASE_ATP_BIND_1"/>
    <property type="match status" value="1"/>
</dbReference>
<dbReference type="AlphaFoldDB" id="V9IA35"/>
<keyword evidence="8" id="KW-0804">Transcription</keyword>
<gene>
    <name evidence="15" type="ORF">ACCB00499.2</name>
</gene>
<keyword evidence="7" id="KW-0805">Transcription regulation</keyword>
<comment type="subcellular location">
    <subcellularLocation>
        <location evidence="2">Chromosome</location>
    </subcellularLocation>
    <subcellularLocation>
        <location evidence="1">Nucleus</location>
    </subcellularLocation>
</comment>
<evidence type="ECO:0000256" key="12">
    <source>
        <dbReference type="SAM" id="MobiDB-lite"/>
    </source>
</evidence>
<dbReference type="InterPro" id="IPR000953">
    <property type="entry name" value="Chromo/chromo_shadow_dom"/>
</dbReference>
<dbReference type="Gene3D" id="2.40.50.40">
    <property type="match status" value="2"/>
</dbReference>
<dbReference type="FunFam" id="3.40.50.10810:FF:000007">
    <property type="entry name" value="Chromodomain-helicase-DNA-binding protein 2 isoform 1"/>
    <property type="match status" value="1"/>
</dbReference>
<dbReference type="Gene3D" id="3.40.50.10810">
    <property type="entry name" value="Tandem AAA-ATPase domain"/>
    <property type="match status" value="1"/>
</dbReference>
<dbReference type="InterPro" id="IPR027417">
    <property type="entry name" value="P-loop_NTPase"/>
</dbReference>
<dbReference type="GO" id="GO:0042393">
    <property type="term" value="F:histone binding"/>
    <property type="evidence" value="ECO:0007669"/>
    <property type="project" value="TreeGrafter"/>
</dbReference>
<dbReference type="GO" id="GO:0000785">
    <property type="term" value="C:chromatin"/>
    <property type="evidence" value="ECO:0007669"/>
    <property type="project" value="TreeGrafter"/>
</dbReference>
<dbReference type="PROSITE" id="PS00598">
    <property type="entry name" value="CHROMO_1"/>
    <property type="match status" value="1"/>
</dbReference>
<dbReference type="InterPro" id="IPR023780">
    <property type="entry name" value="Chromo_domain"/>
</dbReference>
<dbReference type="PROSITE" id="PS50013">
    <property type="entry name" value="CHROMO_2"/>
    <property type="match status" value="2"/>
</dbReference>
<evidence type="ECO:0000256" key="7">
    <source>
        <dbReference type="ARBA" id="ARBA00023015"/>
    </source>
</evidence>
<evidence type="ECO:0000256" key="9">
    <source>
        <dbReference type="ARBA" id="ARBA00023242"/>
    </source>
</evidence>
<dbReference type="InterPro" id="IPR014001">
    <property type="entry name" value="Helicase_ATP-bd"/>
</dbReference>
<proteinExistence type="evidence at transcript level"/>
<evidence type="ECO:0000256" key="6">
    <source>
        <dbReference type="ARBA" id="ARBA00022840"/>
    </source>
</evidence>
<evidence type="ECO:0000256" key="2">
    <source>
        <dbReference type="ARBA" id="ARBA00004286"/>
    </source>
</evidence>
<feature type="domain" description="Chromo" evidence="13">
    <location>
        <begin position="261"/>
        <end position="323"/>
    </location>
</feature>
<feature type="compositionally biased region" description="Basic and acidic residues" evidence="12">
    <location>
        <begin position="1"/>
        <end position="23"/>
    </location>
</feature>
<evidence type="ECO:0000256" key="10">
    <source>
        <dbReference type="ARBA" id="ARBA00074667"/>
    </source>
</evidence>
<dbReference type="GO" id="GO:0003682">
    <property type="term" value="F:chromatin binding"/>
    <property type="evidence" value="ECO:0007669"/>
    <property type="project" value="TreeGrafter"/>
</dbReference>
<feature type="domain" description="Chromo" evidence="13">
    <location>
        <begin position="145"/>
        <end position="236"/>
    </location>
</feature>
<evidence type="ECO:0000256" key="11">
    <source>
        <dbReference type="ARBA" id="ARBA00076717"/>
    </source>
</evidence>
<dbReference type="SMART" id="SM00298">
    <property type="entry name" value="CHROMO"/>
    <property type="match status" value="2"/>
</dbReference>
<evidence type="ECO:0000256" key="8">
    <source>
        <dbReference type="ARBA" id="ARBA00023163"/>
    </source>
</evidence>
<evidence type="ECO:0000256" key="3">
    <source>
        <dbReference type="ARBA" id="ARBA00022454"/>
    </source>
</evidence>
<keyword evidence="4" id="KW-0547">Nucleotide-binding</keyword>
<dbReference type="CDD" id="cd17993">
    <property type="entry name" value="DEXHc_CHD1_2"/>
    <property type="match status" value="1"/>
</dbReference>
<dbReference type="InterPro" id="IPR038718">
    <property type="entry name" value="SNF2-like_sf"/>
</dbReference>
<keyword evidence="5" id="KW-0378">Hydrolase</keyword>
<dbReference type="EMBL" id="JR037798">
    <property type="protein sequence ID" value="AEY57973.1"/>
    <property type="molecule type" value="mRNA"/>
</dbReference>
<evidence type="ECO:0000256" key="5">
    <source>
        <dbReference type="ARBA" id="ARBA00022801"/>
    </source>
</evidence>
<feature type="compositionally biased region" description="Low complexity" evidence="12">
    <location>
        <begin position="24"/>
        <end position="49"/>
    </location>
</feature>
<evidence type="ECO:0000313" key="15">
    <source>
        <dbReference type="EMBL" id="AEY57973.1"/>
    </source>
</evidence>
<keyword evidence="15" id="KW-0347">Helicase</keyword>
<dbReference type="SUPFAM" id="SSF52540">
    <property type="entry name" value="P-loop containing nucleoside triphosphate hydrolases"/>
    <property type="match status" value="1"/>
</dbReference>
<dbReference type="PANTHER" id="PTHR45623:SF14">
    <property type="entry name" value="CHROMODOMAIN-HELICASE-DNA-BINDING PROTEIN 1"/>
    <property type="match status" value="1"/>
</dbReference>
<dbReference type="Pfam" id="PF00385">
    <property type="entry name" value="Chromo"/>
    <property type="match status" value="2"/>
</dbReference>
<keyword evidence="9" id="KW-0539">Nucleus</keyword>
<dbReference type="InterPro" id="IPR002464">
    <property type="entry name" value="DNA/RNA_helicase_DEAH_CS"/>
</dbReference>
<dbReference type="GO" id="GO:0034728">
    <property type="term" value="P:nucleosome organization"/>
    <property type="evidence" value="ECO:0007669"/>
    <property type="project" value="TreeGrafter"/>
</dbReference>
<dbReference type="SMART" id="SM00487">
    <property type="entry name" value="DEXDc"/>
    <property type="match status" value="1"/>
</dbReference>
<dbReference type="Gene3D" id="3.40.50.300">
    <property type="entry name" value="P-loop containing nucleotide triphosphate hydrolases"/>
    <property type="match status" value="1"/>
</dbReference>